<evidence type="ECO:0000313" key="2">
    <source>
        <dbReference type="EMBL" id="OGN04102.1"/>
    </source>
</evidence>
<dbReference type="STRING" id="1802668.A2831_02210"/>
<proteinExistence type="predicted"/>
<protein>
    <submittedName>
        <fullName evidence="2">Uncharacterized protein</fullName>
    </submittedName>
</protein>
<comment type="caution">
    <text evidence="2">The sequence shown here is derived from an EMBL/GenBank/DDBJ whole genome shotgun (WGS) entry which is preliminary data.</text>
</comment>
<reference evidence="2 3" key="1">
    <citation type="journal article" date="2016" name="Nat. Commun.">
        <title>Thousands of microbial genomes shed light on interconnected biogeochemical processes in an aquifer system.</title>
        <authorList>
            <person name="Anantharaman K."/>
            <person name="Brown C.T."/>
            <person name="Hug L.A."/>
            <person name="Sharon I."/>
            <person name="Castelle C.J."/>
            <person name="Probst A.J."/>
            <person name="Thomas B.C."/>
            <person name="Singh A."/>
            <person name="Wilkins M.J."/>
            <person name="Karaoz U."/>
            <person name="Brodie E.L."/>
            <person name="Williams K.H."/>
            <person name="Hubbard S.S."/>
            <person name="Banfield J.F."/>
        </authorList>
    </citation>
    <scope>NUCLEOTIDE SEQUENCE [LARGE SCALE GENOMIC DNA]</scope>
</reference>
<organism evidence="2 3">
    <name type="scientific">Candidatus Yanofskybacteria bacterium RIFCSPHIGHO2_01_FULL_44_17</name>
    <dbReference type="NCBI Taxonomy" id="1802668"/>
    <lineage>
        <taxon>Bacteria</taxon>
        <taxon>Candidatus Yanofskyibacteriota</taxon>
    </lineage>
</organism>
<sequence>MNPKQLAGVNKQISNVSKAAFPYWWAFQGENSVTTQDLGKKMVIFFGNDMASFTKMGMDADAYIKRCNKCLDYISREFSDYKLYYKPHPADKDERARLNLSSFEVLEGDFNAELFLFQNREKIQAVFSVGSAACYSAYAMGLNAHIFYKCFEDIYDAEIMRPHDEFYFDMPESFFVRNFDNKIVENARSLKKDEHQELFFREILTKNEGKIWLIIFTVEYVVMLIALAKLFRSIDPVRKIGLVISRHRYWDALNANQFSKYFDEIIVWPRINYSLRPNKLWQAMKTARQIKSFNISKDDILISITQNSFVENCLNSYNKKSLKIGLIASKDFNLFYNSQNSVYAQNNDFRFSKASWFFNKFFEPLLGLRRSLFMFYGAGKGSFITRYQKPLNEVFDQLIVLKPSE</sequence>
<dbReference type="AlphaFoldDB" id="A0A1F8ETB6"/>
<gene>
    <name evidence="2" type="ORF">A2831_02210</name>
</gene>
<evidence type="ECO:0000313" key="3">
    <source>
        <dbReference type="Proteomes" id="UP000177507"/>
    </source>
</evidence>
<evidence type="ECO:0000256" key="1">
    <source>
        <dbReference type="SAM" id="Phobius"/>
    </source>
</evidence>
<dbReference type="EMBL" id="MGJI01000025">
    <property type="protein sequence ID" value="OGN04102.1"/>
    <property type="molecule type" value="Genomic_DNA"/>
</dbReference>
<keyword evidence="1" id="KW-0472">Membrane</keyword>
<accession>A0A1F8ETB6</accession>
<keyword evidence="1" id="KW-1133">Transmembrane helix</keyword>
<keyword evidence="1" id="KW-0812">Transmembrane</keyword>
<name>A0A1F8ETB6_9BACT</name>
<feature type="transmembrane region" description="Helical" evidence="1">
    <location>
        <begin position="211"/>
        <end position="231"/>
    </location>
</feature>
<dbReference type="Proteomes" id="UP000177507">
    <property type="component" value="Unassembled WGS sequence"/>
</dbReference>